<dbReference type="InterPro" id="IPR001128">
    <property type="entry name" value="Cyt_P450"/>
</dbReference>
<keyword evidence="3 5" id="KW-0408">Iron</keyword>
<dbReference type="EMBL" id="CP017817">
    <property type="protein sequence ID" value="APA08618.1"/>
    <property type="molecule type" value="Genomic_DNA"/>
</dbReference>
<gene>
    <name evidence="8" type="ORF">sscle_04g033880</name>
</gene>
<dbReference type="InterPro" id="IPR050121">
    <property type="entry name" value="Cytochrome_P450_monoxygenase"/>
</dbReference>
<dbReference type="PROSITE" id="PS00086">
    <property type="entry name" value="CYTOCHROME_P450"/>
    <property type="match status" value="1"/>
</dbReference>
<dbReference type="OrthoDB" id="3934656at2759"/>
<evidence type="ECO:0000256" key="7">
    <source>
        <dbReference type="SAM" id="Phobius"/>
    </source>
</evidence>
<accession>A0A1D9Q0X5</accession>
<dbReference type="PANTHER" id="PTHR24305:SF180">
    <property type="entry name" value="P450, PUTATIVE (EUROFUNG)-RELATED"/>
    <property type="match status" value="1"/>
</dbReference>
<dbReference type="GO" id="GO:0020037">
    <property type="term" value="F:heme binding"/>
    <property type="evidence" value="ECO:0007669"/>
    <property type="project" value="InterPro"/>
</dbReference>
<evidence type="ECO:0000256" key="3">
    <source>
        <dbReference type="ARBA" id="ARBA00023004"/>
    </source>
</evidence>
<dbReference type="CDD" id="cd11060">
    <property type="entry name" value="CYP57A1-like"/>
    <property type="match status" value="1"/>
</dbReference>
<organism evidence="8 9">
    <name type="scientific">Sclerotinia sclerotiorum (strain ATCC 18683 / 1980 / Ss-1)</name>
    <name type="common">White mold</name>
    <name type="synonym">Whetzelinia sclerotiorum</name>
    <dbReference type="NCBI Taxonomy" id="665079"/>
    <lineage>
        <taxon>Eukaryota</taxon>
        <taxon>Fungi</taxon>
        <taxon>Dikarya</taxon>
        <taxon>Ascomycota</taxon>
        <taxon>Pezizomycotina</taxon>
        <taxon>Leotiomycetes</taxon>
        <taxon>Helotiales</taxon>
        <taxon>Sclerotiniaceae</taxon>
        <taxon>Sclerotinia</taxon>
    </lineage>
</organism>
<comment type="similarity">
    <text evidence="6">Belongs to the cytochrome P450 family.</text>
</comment>
<dbReference type="SUPFAM" id="SSF48264">
    <property type="entry name" value="Cytochrome P450"/>
    <property type="match status" value="1"/>
</dbReference>
<dbReference type="PRINTS" id="PR00385">
    <property type="entry name" value="P450"/>
</dbReference>
<dbReference type="Pfam" id="PF00067">
    <property type="entry name" value="p450"/>
    <property type="match status" value="1"/>
</dbReference>
<dbReference type="InterPro" id="IPR036396">
    <property type="entry name" value="Cyt_P450_sf"/>
</dbReference>
<dbReference type="GO" id="GO:0004497">
    <property type="term" value="F:monooxygenase activity"/>
    <property type="evidence" value="ECO:0007669"/>
    <property type="project" value="UniProtKB-KW"/>
</dbReference>
<protein>
    <recommendedName>
        <fullName evidence="10">Cytochrome P450</fullName>
    </recommendedName>
</protein>
<reference evidence="9" key="1">
    <citation type="journal article" date="2017" name="Genome Biol. Evol.">
        <title>The complete genome sequence of the phytopathogenic fungus Sclerotinia sclerotiorum reveals insights into the genome architecture of broad host range pathogens.</title>
        <authorList>
            <person name="Derbyshire M."/>
            <person name="Denton-Giles M."/>
            <person name="Hegedus D."/>
            <person name="Seifbarghy S."/>
            <person name="Rollins J."/>
            <person name="van Kan J."/>
            <person name="Seidl M.F."/>
            <person name="Faino L."/>
            <person name="Mbengue M."/>
            <person name="Navaud O."/>
            <person name="Raffaele S."/>
            <person name="Hammond-Kosack K."/>
            <person name="Heard S."/>
            <person name="Oliver R."/>
        </authorList>
    </citation>
    <scope>NUCLEOTIDE SEQUENCE [LARGE SCALE GENOMIC DNA]</scope>
    <source>
        <strain evidence="9">ATCC 18683 / 1980 / Ss-1</strain>
    </source>
</reference>
<evidence type="ECO:0000256" key="2">
    <source>
        <dbReference type="ARBA" id="ARBA00022723"/>
    </source>
</evidence>
<keyword evidence="7" id="KW-1133">Transmembrane helix</keyword>
<dbReference type="PANTHER" id="PTHR24305">
    <property type="entry name" value="CYTOCHROME P450"/>
    <property type="match status" value="1"/>
</dbReference>
<sequence length="513" mass="57538">MAFAVDISQLVLSASIVSVSYLLWVYFNSPLRNVPGPFLAKFTNLWRFIDVYGGRAELTHQLLHKRYGQAVRIGPNTVSLSDPKLIPTLYNLKGDFPKSDFYTVSDTKVGKNIMQNVFSIKNNKGHAQILRPIQKFYNMGGVLTLEGSVNDAITAFVKRVDELFVDGSNAGTVCKMDDWMGYFAWDVISQITFSRPMGFMEKASDHSGFIRISEQAMDYFSIIGQIPALDHWLGKNPIKPIGPPTFKSAALWCVEQLKARQQGTDGKSTDSKDMLDSFLEVKNTTPELMSESDVVSCLLINIIAGADTTAIVLRSIIYYTLKTPRVYKKLIQELESANLSTPVSYKEAIKLPYLEAVIKEASRVHPGVGLLLERTVPARGLALSDGTFLPHGTIVGINPWVANHSKTVYGEDANSFVPERWLRYNEFETEEEYQTRLSMMKQTDLTFGAGNRICLGKNISSLNINKLVATLFSTYDLQLVEPEKEWGIQNSWFVRQTGIEVKIQKRQSTPINN</sequence>
<keyword evidence="2 5" id="KW-0479">Metal-binding</keyword>
<feature type="transmembrane region" description="Helical" evidence="7">
    <location>
        <begin position="7"/>
        <end position="27"/>
    </location>
</feature>
<evidence type="ECO:0000256" key="4">
    <source>
        <dbReference type="ARBA" id="ARBA00023026"/>
    </source>
</evidence>
<keyword evidence="6" id="KW-0560">Oxidoreductase</keyword>
<dbReference type="AlphaFoldDB" id="A0A1D9Q0X5"/>
<dbReference type="InterPro" id="IPR002401">
    <property type="entry name" value="Cyt_P450_E_grp-I"/>
</dbReference>
<dbReference type="InterPro" id="IPR017972">
    <property type="entry name" value="Cyt_P450_CS"/>
</dbReference>
<dbReference type="VEuPathDB" id="FungiDB:sscle_04g033880"/>
<evidence type="ECO:0000256" key="1">
    <source>
        <dbReference type="ARBA" id="ARBA00001971"/>
    </source>
</evidence>
<evidence type="ECO:0000256" key="5">
    <source>
        <dbReference type="PIRSR" id="PIRSR602401-1"/>
    </source>
</evidence>
<name>A0A1D9Q0X5_SCLS1</name>
<evidence type="ECO:0008006" key="10">
    <source>
        <dbReference type="Google" id="ProtNLM"/>
    </source>
</evidence>
<dbReference type="GO" id="GO:0016705">
    <property type="term" value="F:oxidoreductase activity, acting on paired donors, with incorporation or reduction of molecular oxygen"/>
    <property type="evidence" value="ECO:0007669"/>
    <property type="project" value="InterPro"/>
</dbReference>
<dbReference type="GO" id="GO:0005506">
    <property type="term" value="F:iron ion binding"/>
    <property type="evidence" value="ECO:0007669"/>
    <property type="project" value="InterPro"/>
</dbReference>
<feature type="binding site" description="axial binding residue" evidence="5">
    <location>
        <position position="454"/>
    </location>
    <ligand>
        <name>heme</name>
        <dbReference type="ChEBI" id="CHEBI:30413"/>
    </ligand>
    <ligandPart>
        <name>Fe</name>
        <dbReference type="ChEBI" id="CHEBI:18248"/>
    </ligandPart>
</feature>
<keyword evidence="6" id="KW-0503">Monooxygenase</keyword>
<evidence type="ECO:0000313" key="9">
    <source>
        <dbReference type="Proteomes" id="UP000177798"/>
    </source>
</evidence>
<keyword evidence="5 6" id="KW-0349">Heme</keyword>
<proteinExistence type="inferred from homology"/>
<evidence type="ECO:0000256" key="6">
    <source>
        <dbReference type="RuleBase" id="RU000461"/>
    </source>
</evidence>
<comment type="cofactor">
    <cofactor evidence="1 5">
        <name>heme</name>
        <dbReference type="ChEBI" id="CHEBI:30413"/>
    </cofactor>
</comment>
<keyword evidence="4" id="KW-0843">Virulence</keyword>
<dbReference type="Proteomes" id="UP000177798">
    <property type="component" value="Chromosome 4"/>
</dbReference>
<dbReference type="PRINTS" id="PR00463">
    <property type="entry name" value="EP450I"/>
</dbReference>
<keyword evidence="7" id="KW-0812">Transmembrane</keyword>
<keyword evidence="7" id="KW-0472">Membrane</keyword>
<evidence type="ECO:0000313" key="8">
    <source>
        <dbReference type="EMBL" id="APA08618.1"/>
    </source>
</evidence>
<dbReference type="Gene3D" id="1.10.630.10">
    <property type="entry name" value="Cytochrome P450"/>
    <property type="match status" value="1"/>
</dbReference>